<name>A0A8H5HY80_9AGAR</name>
<reference evidence="2 3" key="1">
    <citation type="journal article" date="2020" name="ISME J.">
        <title>Uncovering the hidden diversity of litter-decomposition mechanisms in mushroom-forming fungi.</title>
        <authorList>
            <person name="Floudas D."/>
            <person name="Bentzer J."/>
            <person name="Ahren D."/>
            <person name="Johansson T."/>
            <person name="Persson P."/>
            <person name="Tunlid A."/>
        </authorList>
    </citation>
    <scope>NUCLEOTIDE SEQUENCE [LARGE SCALE GENOMIC DNA]</scope>
    <source>
        <strain evidence="2 3">CBS 406.79</strain>
    </source>
</reference>
<dbReference type="Proteomes" id="UP000518752">
    <property type="component" value="Unassembled WGS sequence"/>
</dbReference>
<dbReference type="OrthoDB" id="686384at2759"/>
<dbReference type="AlphaFoldDB" id="A0A8H5HY80"/>
<dbReference type="EMBL" id="JAACJN010000009">
    <property type="protein sequence ID" value="KAF5391541.1"/>
    <property type="molecule type" value="Genomic_DNA"/>
</dbReference>
<dbReference type="PANTHER" id="PTHR43147">
    <property type="entry name" value="PROTEIN TAS"/>
    <property type="match status" value="1"/>
</dbReference>
<dbReference type="Pfam" id="PF00248">
    <property type="entry name" value="Aldo_ket_red"/>
    <property type="match status" value="1"/>
</dbReference>
<evidence type="ECO:0000313" key="3">
    <source>
        <dbReference type="Proteomes" id="UP000518752"/>
    </source>
</evidence>
<dbReference type="InterPro" id="IPR023210">
    <property type="entry name" value="NADP_OxRdtase_dom"/>
</dbReference>
<keyword evidence="3" id="KW-1185">Reference proteome</keyword>
<comment type="caution">
    <text evidence="2">The sequence shown here is derived from an EMBL/GenBank/DDBJ whole genome shotgun (WGS) entry which is preliminary data.</text>
</comment>
<dbReference type="InterPro" id="IPR036812">
    <property type="entry name" value="NAD(P)_OxRdtase_dom_sf"/>
</dbReference>
<proteinExistence type="predicted"/>
<accession>A0A8H5HY80</accession>
<dbReference type="PANTHER" id="PTHR43147:SF2">
    <property type="entry name" value="NADP-DEPENDENT OXIDOREDUCTASE DOMAIN-CONTAINING PROTEIN"/>
    <property type="match status" value="1"/>
</dbReference>
<protein>
    <recommendedName>
        <fullName evidence="1">NADP-dependent oxidoreductase domain-containing protein</fullName>
    </recommendedName>
</protein>
<evidence type="ECO:0000259" key="1">
    <source>
        <dbReference type="Pfam" id="PF00248"/>
    </source>
</evidence>
<gene>
    <name evidence="2" type="ORF">D9757_002348</name>
</gene>
<organism evidence="2 3">
    <name type="scientific">Collybiopsis confluens</name>
    <dbReference type="NCBI Taxonomy" id="2823264"/>
    <lineage>
        <taxon>Eukaryota</taxon>
        <taxon>Fungi</taxon>
        <taxon>Dikarya</taxon>
        <taxon>Basidiomycota</taxon>
        <taxon>Agaricomycotina</taxon>
        <taxon>Agaricomycetes</taxon>
        <taxon>Agaricomycetidae</taxon>
        <taxon>Agaricales</taxon>
        <taxon>Marasmiineae</taxon>
        <taxon>Omphalotaceae</taxon>
        <taxon>Collybiopsis</taxon>
    </lineage>
</organism>
<dbReference type="Gene3D" id="3.20.20.100">
    <property type="entry name" value="NADP-dependent oxidoreductase domain"/>
    <property type="match status" value="1"/>
</dbReference>
<feature type="domain" description="NADP-dependent oxidoreductase" evidence="1">
    <location>
        <begin position="231"/>
        <end position="540"/>
    </location>
</feature>
<evidence type="ECO:0000313" key="2">
    <source>
        <dbReference type="EMBL" id="KAF5391541.1"/>
    </source>
</evidence>
<sequence length="567" mass="63295">MSGHVNMMDDVLIAALDPSVLRTVTRAFVSQGPLAHVTLLNHVQNWLKTSPPRFVPHTELFDVSGPGYPQYLSNVRCMFTSQMPAESLPYLSHFSVCVVQAGLLWLSDDECEAMLASFCGDIVQAMQALKECRPTRTDELKDSLLSLLKALMSCETYSLEKNLTSPWSGALLQVEDVFLWFFPDFPDIIPLRGPSEPQIYPSQAAQMVRVHPDNEIRTESIFLGPLEAPRLFNGLWQVSSPAWGSASSIKQTLALDRLVKAGFLATDMADHYGDAELIYKSFRSRLPPAVANTVIAATKWCVFKDVEGEISAQFVLNAVQERSRRLGGRIELLQFHWHDYSKKDYLFILTELVKLSRSHPELISNVGLCNFDAEHTEEACRHILSEIGKIGLVSNQVQYSLVDTRPSMKIADVCTKYGLKLLTYGSLCGGLLTERWLDEKEPDDIYSESLNLTPSHRKYLDVVKAWGSWSDFQHLLAALKTIADKHGVDMANVAVRWVLDRPAVGATILGTRLGVSSNVESNLKVFLLKLDEEDTSRLNHLTLAHAVKIYETMGDCGSEYRKGAVAT</sequence>
<dbReference type="SUPFAM" id="SSF51430">
    <property type="entry name" value="NAD(P)-linked oxidoreductase"/>
    <property type="match status" value="1"/>
</dbReference>